<accession>A8PK55</accession>
<gene>
    <name evidence="1" type="ORF">RICGR_0307</name>
</gene>
<protein>
    <submittedName>
        <fullName evidence="1">Uncharacterized protein</fullName>
    </submittedName>
</protein>
<evidence type="ECO:0000313" key="2">
    <source>
        <dbReference type="Proteomes" id="UP000054075"/>
    </source>
</evidence>
<dbReference type="OrthoDB" id="9961758at2"/>
<dbReference type="AlphaFoldDB" id="A8PK55"/>
<sequence length="71" mass="8131">MSKETKKLLIISGKANRKNFTNPTNIPFRKDVYQDMEKYCSESQIGIVNSLLRKGLDSLIADKKLIIEELT</sequence>
<reference evidence="1" key="2">
    <citation type="submission" date="2007-10" db="EMBL/GenBank/DDBJ databases">
        <authorList>
            <person name="Myers G.S."/>
        </authorList>
    </citation>
    <scope>NUCLEOTIDE SEQUENCE [LARGE SCALE GENOMIC DNA]</scope>
</reference>
<comment type="caution">
    <text evidence="1">The sequence shown here is derived from an EMBL/GenBank/DDBJ whole genome shotgun (WGS) entry which is preliminary data.</text>
</comment>
<dbReference type="Proteomes" id="UP000054075">
    <property type="component" value="Unassembled WGS sequence"/>
</dbReference>
<name>A8PK55_9COXI</name>
<organism evidence="1 2">
    <name type="scientific">Rickettsiella grylli</name>
    <dbReference type="NCBI Taxonomy" id="59196"/>
    <lineage>
        <taxon>Bacteria</taxon>
        <taxon>Pseudomonadati</taxon>
        <taxon>Pseudomonadota</taxon>
        <taxon>Gammaproteobacteria</taxon>
        <taxon>Legionellales</taxon>
        <taxon>Coxiellaceae</taxon>
        <taxon>Rickettsiella</taxon>
    </lineage>
</organism>
<dbReference type="RefSeq" id="WP_006035201.1">
    <property type="nucleotide sequence ID" value="NZ_AAQJ02000001.1"/>
</dbReference>
<proteinExistence type="predicted"/>
<reference evidence="1" key="1">
    <citation type="submission" date="2006-04" db="EMBL/GenBank/DDBJ databases">
        <authorList>
            <person name="Seshadri R."/>
            <person name="Federici B.A."/>
        </authorList>
    </citation>
    <scope>NUCLEOTIDE SEQUENCE [LARGE SCALE GENOMIC DNA]</scope>
</reference>
<keyword evidence="2" id="KW-1185">Reference proteome</keyword>
<evidence type="ECO:0000313" key="1">
    <source>
        <dbReference type="EMBL" id="EDP46218.1"/>
    </source>
</evidence>
<dbReference type="EMBL" id="AAQJ02000001">
    <property type="protein sequence ID" value="EDP46218.1"/>
    <property type="molecule type" value="Genomic_DNA"/>
</dbReference>
<dbReference type="STRING" id="59196.RICGR_0307"/>